<keyword evidence="1" id="KW-0472">Membrane</keyword>
<evidence type="ECO:0000256" key="1">
    <source>
        <dbReference type="SAM" id="Phobius"/>
    </source>
</evidence>
<reference evidence="2 3" key="1">
    <citation type="journal article" date="2018" name="Sci. Rep.">
        <title>Genomic signatures of local adaptation to the degree of environmental predictability in rotifers.</title>
        <authorList>
            <person name="Franch-Gras L."/>
            <person name="Hahn C."/>
            <person name="Garcia-Roger E.M."/>
            <person name="Carmona M.J."/>
            <person name="Serra M."/>
            <person name="Gomez A."/>
        </authorList>
    </citation>
    <scope>NUCLEOTIDE SEQUENCE [LARGE SCALE GENOMIC DNA]</scope>
    <source>
        <strain evidence="2">HYR1</strain>
    </source>
</reference>
<feature type="transmembrane region" description="Helical" evidence="1">
    <location>
        <begin position="38"/>
        <end position="59"/>
    </location>
</feature>
<comment type="caution">
    <text evidence="2">The sequence shown here is derived from an EMBL/GenBank/DDBJ whole genome shotgun (WGS) entry which is preliminary data.</text>
</comment>
<protein>
    <submittedName>
        <fullName evidence="2">Uncharacterized protein</fullName>
    </submittedName>
</protein>
<accession>A0A3M7R177</accession>
<keyword evidence="3" id="KW-1185">Reference proteome</keyword>
<name>A0A3M7R177_BRAPC</name>
<dbReference type="EMBL" id="REGN01004525">
    <property type="protein sequence ID" value="RNA17134.1"/>
    <property type="molecule type" value="Genomic_DNA"/>
</dbReference>
<keyword evidence="1" id="KW-1133">Transmembrane helix</keyword>
<gene>
    <name evidence="2" type="ORF">BpHYR1_034561</name>
</gene>
<evidence type="ECO:0000313" key="3">
    <source>
        <dbReference type="Proteomes" id="UP000276133"/>
    </source>
</evidence>
<proteinExistence type="predicted"/>
<dbReference type="AlphaFoldDB" id="A0A3M7R177"/>
<keyword evidence="1" id="KW-0812">Transmembrane</keyword>
<evidence type="ECO:0000313" key="2">
    <source>
        <dbReference type="EMBL" id="RNA17134.1"/>
    </source>
</evidence>
<dbReference type="Proteomes" id="UP000276133">
    <property type="component" value="Unassembled WGS sequence"/>
</dbReference>
<organism evidence="2 3">
    <name type="scientific">Brachionus plicatilis</name>
    <name type="common">Marine rotifer</name>
    <name type="synonym">Brachionus muelleri</name>
    <dbReference type="NCBI Taxonomy" id="10195"/>
    <lineage>
        <taxon>Eukaryota</taxon>
        <taxon>Metazoa</taxon>
        <taxon>Spiralia</taxon>
        <taxon>Gnathifera</taxon>
        <taxon>Rotifera</taxon>
        <taxon>Eurotatoria</taxon>
        <taxon>Monogononta</taxon>
        <taxon>Pseudotrocha</taxon>
        <taxon>Ploima</taxon>
        <taxon>Brachionidae</taxon>
        <taxon>Brachionus</taxon>
    </lineage>
</organism>
<sequence length="74" mass="8602">MVIIKDFSFDEKKISKKTKFLKQQSKEVPTRPEKTPPVIIISYLLMLIMGTSIMIRLGMKKKTYAPSDKKNKIK</sequence>